<reference evidence="4" key="2">
    <citation type="submission" date="2020-09" db="EMBL/GenBank/DDBJ databases">
        <authorList>
            <person name="Sun Q."/>
            <person name="Ohkuma M."/>
        </authorList>
    </citation>
    <scope>NUCLEOTIDE SEQUENCE</scope>
    <source>
        <strain evidence="4">JCM 1480</strain>
    </source>
</reference>
<keyword evidence="7" id="KW-1185">Reference proteome</keyword>
<feature type="domain" description="General stress protein 17M-like" evidence="3">
    <location>
        <begin position="23"/>
        <end position="97"/>
    </location>
</feature>
<dbReference type="Proteomes" id="UP000648535">
    <property type="component" value="Unassembled WGS sequence"/>
</dbReference>
<organism evidence="4 6">
    <name type="scientific">Curtobacterium luteum</name>
    <dbReference type="NCBI Taxonomy" id="33881"/>
    <lineage>
        <taxon>Bacteria</taxon>
        <taxon>Bacillati</taxon>
        <taxon>Actinomycetota</taxon>
        <taxon>Actinomycetes</taxon>
        <taxon>Micrococcales</taxon>
        <taxon>Microbacteriaceae</taxon>
        <taxon>Curtobacterium</taxon>
    </lineage>
</organism>
<reference evidence="5 7" key="3">
    <citation type="submission" date="2021-01" db="EMBL/GenBank/DDBJ databases">
        <title>Sequencing the genomes of 1000 actinobacteria strains.</title>
        <authorList>
            <person name="Klenk H.-P."/>
        </authorList>
    </citation>
    <scope>NUCLEOTIDE SEQUENCE [LARGE SCALE GENOMIC DNA]</scope>
    <source>
        <strain evidence="5 7">DSM 20542</strain>
    </source>
</reference>
<evidence type="ECO:0000313" key="5">
    <source>
        <dbReference type="EMBL" id="MBM7800792.1"/>
    </source>
</evidence>
<evidence type="ECO:0000259" key="3">
    <source>
        <dbReference type="Pfam" id="PF11181"/>
    </source>
</evidence>
<evidence type="ECO:0000256" key="2">
    <source>
        <dbReference type="SAM" id="Phobius"/>
    </source>
</evidence>
<evidence type="ECO:0000313" key="6">
    <source>
        <dbReference type="Proteomes" id="UP000648535"/>
    </source>
</evidence>
<accession>A0A8H9G9D6</accession>
<dbReference type="RefSeq" id="WP_022905050.1">
    <property type="nucleotide sequence ID" value="NZ_BMOI01000005.1"/>
</dbReference>
<dbReference type="EMBL" id="BMOI01000005">
    <property type="protein sequence ID" value="GGK98447.1"/>
    <property type="molecule type" value="Genomic_DNA"/>
</dbReference>
<gene>
    <name evidence="4" type="ORF">GCM10009769_15880</name>
    <name evidence="5" type="ORF">JOE58_000043</name>
</gene>
<keyword evidence="2" id="KW-0812">Transmembrane</keyword>
<feature type="transmembrane region" description="Helical" evidence="2">
    <location>
        <begin position="72"/>
        <end position="94"/>
    </location>
</feature>
<feature type="compositionally biased region" description="Gly residues" evidence="1">
    <location>
        <begin position="244"/>
        <end position="259"/>
    </location>
</feature>
<comment type="caution">
    <text evidence="4">The sequence shown here is derived from an EMBL/GenBank/DDBJ whole genome shotgun (WGS) entry which is preliminary data.</text>
</comment>
<dbReference type="EMBL" id="JAFBCG010000001">
    <property type="protein sequence ID" value="MBM7800792.1"/>
    <property type="molecule type" value="Genomic_DNA"/>
</dbReference>
<evidence type="ECO:0000313" key="7">
    <source>
        <dbReference type="Proteomes" id="UP000746584"/>
    </source>
</evidence>
<evidence type="ECO:0000256" key="1">
    <source>
        <dbReference type="SAM" id="MobiDB-lite"/>
    </source>
</evidence>
<feature type="compositionally biased region" description="Low complexity" evidence="1">
    <location>
        <begin position="194"/>
        <end position="217"/>
    </location>
</feature>
<reference evidence="4" key="1">
    <citation type="journal article" date="2014" name="Int. J. Syst. Evol. Microbiol.">
        <title>Complete genome sequence of Corynebacterium casei LMG S-19264T (=DSM 44701T), isolated from a smear-ripened cheese.</title>
        <authorList>
            <consortium name="US DOE Joint Genome Institute (JGI-PGF)"/>
            <person name="Walter F."/>
            <person name="Albersmeier A."/>
            <person name="Kalinowski J."/>
            <person name="Ruckert C."/>
        </authorList>
    </citation>
    <scope>NUCLEOTIDE SEQUENCE</scope>
    <source>
        <strain evidence="4">JCM 1480</strain>
    </source>
</reference>
<feature type="region of interest" description="Disordered" evidence="1">
    <location>
        <begin position="164"/>
        <end position="331"/>
    </location>
</feature>
<keyword evidence="2" id="KW-0472">Membrane</keyword>
<feature type="transmembrane region" description="Helical" evidence="2">
    <location>
        <begin position="100"/>
        <end position="123"/>
    </location>
</feature>
<dbReference type="SUPFAM" id="SSF81340">
    <property type="entry name" value="Clc chloride channel"/>
    <property type="match status" value="1"/>
</dbReference>
<feature type="compositionally biased region" description="Low complexity" evidence="1">
    <location>
        <begin position="281"/>
        <end position="295"/>
    </location>
</feature>
<evidence type="ECO:0000313" key="4">
    <source>
        <dbReference type="EMBL" id="GGK98447.1"/>
    </source>
</evidence>
<name>A0A8H9G9D6_9MICO</name>
<proteinExistence type="predicted"/>
<keyword evidence="2" id="KW-1133">Transmembrane helix</keyword>
<feature type="compositionally biased region" description="Basic and acidic residues" evidence="1">
    <location>
        <begin position="315"/>
        <end position="331"/>
    </location>
</feature>
<dbReference type="Pfam" id="PF11181">
    <property type="entry name" value="YflT"/>
    <property type="match status" value="1"/>
</dbReference>
<feature type="compositionally biased region" description="Low complexity" evidence="1">
    <location>
        <begin position="164"/>
        <end position="185"/>
    </location>
</feature>
<protein>
    <recommendedName>
        <fullName evidence="3">General stress protein 17M-like domain-containing protein</fullName>
    </recommendedName>
</protein>
<dbReference type="AlphaFoldDB" id="A0A8H9G9D6"/>
<dbReference type="InterPro" id="IPR025889">
    <property type="entry name" value="GSP17M-like_dom"/>
</dbReference>
<dbReference type="InterPro" id="IPR014743">
    <property type="entry name" value="Cl-channel_core"/>
</dbReference>
<dbReference type="Proteomes" id="UP000746584">
    <property type="component" value="Unassembled WGS sequence"/>
</dbReference>
<sequence>MSNQSPFGGRTAQAFPTLPRGDVLGTYDSYPEAQRVVAKLAESDFPVAKIAIVGNDLKTVERVTGKMTYGRAAIAGALSGLWLGFFFGIVLTLFSPQAGGLFFAAALIGAAFGMLYGIVSFAITKRQRDFTSVHQVLATNYQIVVDPQLTGQAQQILGQFGATPSTHWTSASSPSSSQGAPVPRQEPWRPEPRQQPSPYGGHATPHQQPGGTQQPGTSAGGPQQGAPRYGTNDGPRYGETPSTGAGGSQAGSSGPGAAGGAPEAPSGPPRYGTNDGPRYDPAASGPAGGAPAARPDAPPQFGERVTPASAPESGRTSDDERRTGDEESPRS</sequence>